<dbReference type="RefSeq" id="WP_187529176.1">
    <property type="nucleotide sequence ID" value="NZ_CP060724.1"/>
</dbReference>
<keyword evidence="2" id="KW-1185">Reference proteome</keyword>
<evidence type="ECO:0000313" key="2">
    <source>
        <dbReference type="Proteomes" id="UP000515800"/>
    </source>
</evidence>
<organism evidence="1 2">
    <name type="scientific">Weissella diestrammenae</name>
    <dbReference type="NCBI Taxonomy" id="1162633"/>
    <lineage>
        <taxon>Bacteria</taxon>
        <taxon>Bacillati</taxon>
        <taxon>Bacillota</taxon>
        <taxon>Bacilli</taxon>
        <taxon>Lactobacillales</taxon>
        <taxon>Lactobacillaceae</taxon>
        <taxon>Weissella</taxon>
    </lineage>
</organism>
<dbReference type="AlphaFoldDB" id="A0A7G9T5G7"/>
<proteinExistence type="predicted"/>
<name>A0A7G9T5G7_9LACO</name>
<gene>
    <name evidence="1" type="ORF">H9L19_00075</name>
</gene>
<accession>A0A7G9T5G7</accession>
<evidence type="ECO:0000313" key="1">
    <source>
        <dbReference type="EMBL" id="QNN75342.1"/>
    </source>
</evidence>
<reference evidence="1 2" key="1">
    <citation type="submission" date="2020-08" db="EMBL/GenBank/DDBJ databases">
        <title>Genome sequence of Weissella diestrammenae KACC 16890T.</title>
        <authorList>
            <person name="Hyun D.-W."/>
            <person name="Bae J.-W."/>
        </authorList>
    </citation>
    <scope>NUCLEOTIDE SEQUENCE [LARGE SCALE GENOMIC DNA]</scope>
    <source>
        <strain evidence="1 2">KACC 16890</strain>
    </source>
</reference>
<dbReference type="EMBL" id="CP060724">
    <property type="protein sequence ID" value="QNN75342.1"/>
    <property type="molecule type" value="Genomic_DNA"/>
</dbReference>
<dbReference type="Proteomes" id="UP000515800">
    <property type="component" value="Chromosome"/>
</dbReference>
<sequence length="53" mass="6215">MSKLRYKIYTDSKKLEVGVATAMLALDATLAKMRKVMLSNKKMARRLLERRER</sequence>
<dbReference type="KEGG" id="wdi:H9L19_00075"/>
<protein>
    <submittedName>
        <fullName evidence="1">Uncharacterized protein</fullName>
    </submittedName>
</protein>